<name>A0ABT0B6X0_9SPHN</name>
<evidence type="ECO:0000313" key="3">
    <source>
        <dbReference type="Proteomes" id="UP001162880"/>
    </source>
</evidence>
<evidence type="ECO:0000313" key="2">
    <source>
        <dbReference type="EMBL" id="MCJ2180767.1"/>
    </source>
</evidence>
<feature type="region of interest" description="Disordered" evidence="1">
    <location>
        <begin position="93"/>
        <end position="136"/>
    </location>
</feature>
<dbReference type="EMBL" id="JALHLE010000043">
    <property type="protein sequence ID" value="MCJ2180767.1"/>
    <property type="molecule type" value="Genomic_DNA"/>
</dbReference>
<feature type="non-terminal residue" evidence="2">
    <location>
        <position position="1"/>
    </location>
</feature>
<dbReference type="RefSeq" id="WP_243996217.1">
    <property type="nucleotide sequence ID" value="NZ_JALHLE010000043.1"/>
</dbReference>
<organism evidence="2 3">
    <name type="scientific">Novosphingobium album</name>
    <name type="common">ex Hu et al. 2023</name>
    <dbReference type="NCBI Taxonomy" id="2930093"/>
    <lineage>
        <taxon>Bacteria</taxon>
        <taxon>Pseudomonadati</taxon>
        <taxon>Pseudomonadota</taxon>
        <taxon>Alphaproteobacteria</taxon>
        <taxon>Sphingomonadales</taxon>
        <taxon>Sphingomonadaceae</taxon>
        <taxon>Novosphingobium</taxon>
    </lineage>
</organism>
<reference evidence="2" key="1">
    <citation type="submission" date="2022-03" db="EMBL/GenBank/DDBJ databases">
        <title>Identification of a novel bacterium isolated from mangrove sediments.</title>
        <authorList>
            <person name="Pan X."/>
        </authorList>
    </citation>
    <scope>NUCLEOTIDE SEQUENCE</scope>
    <source>
        <strain evidence="2">B2580</strain>
    </source>
</reference>
<evidence type="ECO:0000256" key="1">
    <source>
        <dbReference type="SAM" id="MobiDB-lite"/>
    </source>
</evidence>
<gene>
    <name evidence="2" type="ORF">MTR64_19525</name>
</gene>
<dbReference type="Proteomes" id="UP001162880">
    <property type="component" value="Unassembled WGS sequence"/>
</dbReference>
<keyword evidence="3" id="KW-1185">Reference proteome</keyword>
<feature type="compositionally biased region" description="Basic and acidic residues" evidence="1">
    <location>
        <begin position="100"/>
        <end position="110"/>
    </location>
</feature>
<accession>A0ABT0B6X0</accession>
<sequence length="161" mass="16840">AATEAATTAAEAATIATAEAATTAATEAAAITAAETATIAAAEATAITAAETILPTEKRIEIVLSEPIPLVASPSATTSVKTHLYERTLRCAQKARARTRGRDRAGRQGKNEQSSPLSCNHASYTTPNAIANGNTGQFEPECPFSFDFDQQFGLRVRQSRS</sequence>
<feature type="compositionally biased region" description="Polar residues" evidence="1">
    <location>
        <begin position="111"/>
        <end position="136"/>
    </location>
</feature>
<proteinExistence type="predicted"/>
<comment type="caution">
    <text evidence="2">The sequence shown here is derived from an EMBL/GenBank/DDBJ whole genome shotgun (WGS) entry which is preliminary data.</text>
</comment>
<protein>
    <submittedName>
        <fullName evidence="2">Uncharacterized protein</fullName>
    </submittedName>
</protein>